<sequence>MKNIAVLLSGRGSNFKAIYSSIEAGYIADARITTVVSNKAEAPGLQFAKDRGLNSYFVNPSEYGSRTAYDTEIIDILKSRKTDLVCLAGYMKLLSAKFVDTFKNRIMNIHPSLLPSFPGLNAQKQALDYGVKISGCTVHFVDKELDHGPIILQKAVEIKENDTVNDLSERILKEEHKIYPEAVRLFVENRLTLHNRKVNIDYS</sequence>
<dbReference type="EMBL" id="DPPF01000091">
    <property type="protein sequence ID" value="HCW92921.1"/>
    <property type="molecule type" value="Genomic_DNA"/>
</dbReference>
<comment type="catalytic activity">
    <reaction evidence="5 6">
        <text>N(1)-(5-phospho-beta-D-ribosyl)glycinamide + (6R)-10-formyltetrahydrofolate = N(2)-formyl-N(1)-(5-phospho-beta-D-ribosyl)glycinamide + (6S)-5,6,7,8-tetrahydrofolate + H(+)</text>
        <dbReference type="Rhea" id="RHEA:15053"/>
        <dbReference type="ChEBI" id="CHEBI:15378"/>
        <dbReference type="ChEBI" id="CHEBI:57453"/>
        <dbReference type="ChEBI" id="CHEBI:143788"/>
        <dbReference type="ChEBI" id="CHEBI:147286"/>
        <dbReference type="ChEBI" id="CHEBI:195366"/>
        <dbReference type="EC" id="2.1.2.2"/>
    </reaction>
</comment>
<feature type="binding site" evidence="6">
    <location>
        <position position="108"/>
    </location>
    <ligand>
        <name>(6R)-10-formyltetrahydrofolate</name>
        <dbReference type="ChEBI" id="CHEBI:195366"/>
    </ligand>
</feature>
<dbReference type="AlphaFoldDB" id="A0A3D5QAQ6"/>
<evidence type="ECO:0000256" key="4">
    <source>
        <dbReference type="ARBA" id="ARBA00038440"/>
    </source>
</evidence>
<dbReference type="GO" id="GO:0006189">
    <property type="term" value="P:'de novo' IMP biosynthetic process"/>
    <property type="evidence" value="ECO:0007669"/>
    <property type="project" value="UniProtKB-UniRule"/>
</dbReference>
<evidence type="ECO:0000256" key="3">
    <source>
        <dbReference type="ARBA" id="ARBA00022755"/>
    </source>
</evidence>
<dbReference type="PROSITE" id="PS00373">
    <property type="entry name" value="GART"/>
    <property type="match status" value="1"/>
</dbReference>
<accession>A0A3D5QAQ6</accession>
<dbReference type="InterPro" id="IPR001555">
    <property type="entry name" value="GART_AS"/>
</dbReference>
<dbReference type="EC" id="2.1.2.2" evidence="6"/>
<protein>
    <recommendedName>
        <fullName evidence="6">Phosphoribosylglycinamide formyltransferase</fullName>
        <ecNumber evidence="6">2.1.2.2</ecNumber>
    </recommendedName>
    <alternativeName>
        <fullName evidence="6">5'-phosphoribosylglycinamide transformylase</fullName>
    </alternativeName>
    <alternativeName>
        <fullName evidence="6">GAR transformylase</fullName>
        <shortName evidence="6">GART</shortName>
    </alternativeName>
</protein>
<dbReference type="Gene3D" id="3.40.50.170">
    <property type="entry name" value="Formyl transferase, N-terminal domain"/>
    <property type="match status" value="1"/>
</dbReference>
<dbReference type="PANTHER" id="PTHR43369:SF2">
    <property type="entry name" value="PHOSPHORIBOSYLGLYCINAMIDE FORMYLTRANSFERASE"/>
    <property type="match status" value="1"/>
</dbReference>
<feature type="site" description="Raises pKa of active site His" evidence="6">
    <location>
        <position position="146"/>
    </location>
</feature>
<feature type="binding site" evidence="6">
    <location>
        <position position="66"/>
    </location>
    <ligand>
        <name>(6R)-10-formyltetrahydrofolate</name>
        <dbReference type="ChEBI" id="CHEBI:195366"/>
    </ligand>
</feature>
<evidence type="ECO:0000256" key="5">
    <source>
        <dbReference type="ARBA" id="ARBA00047664"/>
    </source>
</evidence>
<dbReference type="InterPro" id="IPR002376">
    <property type="entry name" value="Formyl_transf_N"/>
</dbReference>
<comment type="pathway">
    <text evidence="1 6">Purine metabolism; IMP biosynthesis via de novo pathway; N(2)-formyl-N(1)-(5-phospho-D-ribosyl)glycinamide from N(1)-(5-phospho-D-ribosyl)glycinamide (10-formyl THF route): step 1/1.</text>
</comment>
<dbReference type="GO" id="GO:0004644">
    <property type="term" value="F:phosphoribosylglycinamide formyltransferase activity"/>
    <property type="evidence" value="ECO:0007669"/>
    <property type="project" value="UniProtKB-UniRule"/>
</dbReference>
<evidence type="ECO:0000256" key="2">
    <source>
        <dbReference type="ARBA" id="ARBA00022679"/>
    </source>
</evidence>
<dbReference type="GO" id="GO:0005737">
    <property type="term" value="C:cytoplasm"/>
    <property type="evidence" value="ECO:0007669"/>
    <property type="project" value="TreeGrafter"/>
</dbReference>
<organism evidence="8 9">
    <name type="scientific">Flexistipes sinusarabici</name>
    <dbReference type="NCBI Taxonomy" id="2352"/>
    <lineage>
        <taxon>Bacteria</taxon>
        <taxon>Pseudomonadati</taxon>
        <taxon>Deferribacterota</taxon>
        <taxon>Deferribacteres</taxon>
        <taxon>Deferribacterales</taxon>
        <taxon>Flexistipitaceae</taxon>
        <taxon>Flexistipes</taxon>
    </lineage>
</organism>
<dbReference type="SUPFAM" id="SSF53328">
    <property type="entry name" value="Formyltransferase"/>
    <property type="match status" value="1"/>
</dbReference>
<reference evidence="8 9" key="1">
    <citation type="journal article" date="2018" name="Nat. Biotechnol.">
        <title>A standardized bacterial taxonomy based on genome phylogeny substantially revises the tree of life.</title>
        <authorList>
            <person name="Parks D.H."/>
            <person name="Chuvochina M."/>
            <person name="Waite D.W."/>
            <person name="Rinke C."/>
            <person name="Skarshewski A."/>
            <person name="Chaumeil P.A."/>
            <person name="Hugenholtz P."/>
        </authorList>
    </citation>
    <scope>NUCLEOTIDE SEQUENCE [LARGE SCALE GENOMIC DNA]</scope>
    <source>
        <strain evidence="8">UBA8672</strain>
    </source>
</reference>
<evidence type="ECO:0000313" key="9">
    <source>
        <dbReference type="Proteomes" id="UP000262325"/>
    </source>
</evidence>
<dbReference type="HAMAP" id="MF_01930">
    <property type="entry name" value="PurN"/>
    <property type="match status" value="1"/>
</dbReference>
<dbReference type="CDD" id="cd08645">
    <property type="entry name" value="FMT_core_GART"/>
    <property type="match status" value="1"/>
</dbReference>
<feature type="binding site" evidence="6">
    <location>
        <begin position="91"/>
        <end position="94"/>
    </location>
    <ligand>
        <name>(6R)-10-formyltetrahydrofolate</name>
        <dbReference type="ChEBI" id="CHEBI:195366"/>
    </ligand>
</feature>
<comment type="caution">
    <text evidence="8">The sequence shown here is derived from an EMBL/GenBank/DDBJ whole genome shotgun (WGS) entry which is preliminary data.</text>
</comment>
<evidence type="ECO:0000313" key="8">
    <source>
        <dbReference type="EMBL" id="HCW92921.1"/>
    </source>
</evidence>
<comment type="function">
    <text evidence="6">Catalyzes the transfer of a formyl group from 10-formyltetrahydrofolate to 5-phospho-ribosyl-glycinamide (GAR), producing 5-phospho-ribosyl-N-formylglycinamide (FGAR) and tetrahydrofolate.</text>
</comment>
<keyword evidence="3 6" id="KW-0658">Purine biosynthesis</keyword>
<dbReference type="PANTHER" id="PTHR43369">
    <property type="entry name" value="PHOSPHORIBOSYLGLYCINAMIDE FORMYLTRANSFERASE"/>
    <property type="match status" value="1"/>
</dbReference>
<feature type="binding site" evidence="6">
    <location>
        <begin position="12"/>
        <end position="14"/>
    </location>
    <ligand>
        <name>N(1)-(5-phospho-beta-D-ribosyl)glycinamide</name>
        <dbReference type="ChEBI" id="CHEBI:143788"/>
    </ligand>
</feature>
<feature type="domain" description="Formyl transferase N-terminal" evidence="7">
    <location>
        <begin position="2"/>
        <end position="183"/>
    </location>
</feature>
<keyword evidence="2 6" id="KW-0808">Transferase</keyword>
<evidence type="ECO:0000259" key="7">
    <source>
        <dbReference type="Pfam" id="PF00551"/>
    </source>
</evidence>
<dbReference type="NCBIfam" id="TIGR00639">
    <property type="entry name" value="PurN"/>
    <property type="match status" value="1"/>
</dbReference>
<name>A0A3D5QAQ6_FLESI</name>
<comment type="similarity">
    <text evidence="4 6">Belongs to the GART family.</text>
</comment>
<dbReference type="Pfam" id="PF00551">
    <property type="entry name" value="Formyl_trans_N"/>
    <property type="match status" value="1"/>
</dbReference>
<gene>
    <name evidence="6" type="primary">purN</name>
    <name evidence="8" type="ORF">DHM44_04490</name>
</gene>
<evidence type="ECO:0000256" key="6">
    <source>
        <dbReference type="HAMAP-Rule" id="MF_01930"/>
    </source>
</evidence>
<dbReference type="UniPathway" id="UPA00074">
    <property type="reaction ID" value="UER00126"/>
</dbReference>
<dbReference type="Proteomes" id="UP000262325">
    <property type="component" value="Unassembled WGS sequence"/>
</dbReference>
<dbReference type="InterPro" id="IPR036477">
    <property type="entry name" value="Formyl_transf_N_sf"/>
</dbReference>
<dbReference type="FunFam" id="3.40.50.170:FF:000007">
    <property type="entry name" value="Phosphoribosylglycinamide formyltransferase"/>
    <property type="match status" value="1"/>
</dbReference>
<feature type="active site" description="Proton donor" evidence="6">
    <location>
        <position position="110"/>
    </location>
</feature>
<proteinExistence type="inferred from homology"/>
<dbReference type="InterPro" id="IPR004607">
    <property type="entry name" value="GART"/>
</dbReference>
<evidence type="ECO:0000256" key="1">
    <source>
        <dbReference type="ARBA" id="ARBA00005054"/>
    </source>
</evidence>